<reference evidence="3" key="2">
    <citation type="submission" date="2014-07" db="EMBL/GenBank/DDBJ databases">
        <title>Initial genome analysis of the psychrotolerant acidophile Acidithiobacillus ferrivorans CF27: insights into iron and sulfur oxidation pathways and into biofilm formation.</title>
        <authorList>
            <person name="Talla E."/>
            <person name="Hedrich S."/>
            <person name="Mangenot S."/>
            <person name="Ji B."/>
            <person name="Johnson D.B."/>
            <person name="Barbe V."/>
            <person name="Bonnefoy V."/>
        </authorList>
    </citation>
    <scope>NUCLEOTIDE SEQUENCE [LARGE SCALE GENOMIC DNA]</scope>
    <source>
        <strain evidence="3">CF27</strain>
    </source>
</reference>
<evidence type="ECO:0000259" key="2">
    <source>
        <dbReference type="Pfam" id="PF22513"/>
    </source>
</evidence>
<dbReference type="Proteomes" id="UP000193925">
    <property type="component" value="Chromosome AFERRI"/>
</dbReference>
<dbReference type="InterPro" id="IPR010985">
    <property type="entry name" value="Ribbon_hlx_hlx"/>
</dbReference>
<dbReference type="EMBL" id="CP059488">
    <property type="protein sequence ID" value="QQD72995.1"/>
    <property type="molecule type" value="Genomic_DNA"/>
</dbReference>
<name>A0A060UYG1_9PROT</name>
<organism evidence="3">
    <name type="scientific">Acidithiobacillus ferrivorans</name>
    <dbReference type="NCBI Taxonomy" id="160808"/>
    <lineage>
        <taxon>Bacteria</taxon>
        <taxon>Pseudomonadati</taxon>
        <taxon>Pseudomonadota</taxon>
        <taxon>Acidithiobacillia</taxon>
        <taxon>Acidithiobacillales</taxon>
        <taxon>Acidithiobacillaceae</taxon>
        <taxon>Acidithiobacillus</taxon>
    </lineage>
</organism>
<proteinExistence type="predicted"/>
<reference evidence="5 6" key="3">
    <citation type="submission" date="2017-03" db="EMBL/GenBank/DDBJ databases">
        <authorList>
            <person name="Regsiter A."/>
            <person name="William W."/>
        </authorList>
    </citation>
    <scope>NUCLEOTIDE SEQUENCE [LARGE SCALE GENOMIC DNA]</scope>
    <source>
        <strain evidence="5">PRJEB5721</strain>
    </source>
</reference>
<dbReference type="Proteomes" id="UP000595420">
    <property type="component" value="Chromosome"/>
</dbReference>
<feature type="region of interest" description="Disordered" evidence="1">
    <location>
        <begin position="61"/>
        <end position="81"/>
    </location>
</feature>
<reference evidence="3" key="1">
    <citation type="submission" date="2014-03" db="EMBL/GenBank/DDBJ databases">
        <authorList>
            <person name="Genoscope - CEA"/>
        </authorList>
    </citation>
    <scope>NUCLEOTIDE SEQUENCE [LARGE SCALE GENOMIC DNA]</scope>
    <source>
        <strain evidence="3">CF27</strain>
    </source>
</reference>
<dbReference type="InterPro" id="IPR053853">
    <property type="entry name" value="FitA-like_RHH"/>
</dbReference>
<feature type="compositionally biased region" description="Basic and acidic residues" evidence="1">
    <location>
        <begin position="72"/>
        <end position="81"/>
    </location>
</feature>
<gene>
    <name evidence="5" type="ORF">AFERRI_40079</name>
    <name evidence="3" type="ORF">AFERRI_60013</name>
    <name evidence="4" type="ORF">H2515_01245</name>
</gene>
<dbReference type="Pfam" id="PF22513">
    <property type="entry name" value="FitA-like_RHH"/>
    <property type="match status" value="1"/>
</dbReference>
<dbReference type="AlphaFoldDB" id="A0A060UYG1"/>
<dbReference type="EMBL" id="LT841305">
    <property type="protein sequence ID" value="SMH66730.1"/>
    <property type="molecule type" value="Genomic_DNA"/>
</dbReference>
<evidence type="ECO:0000313" key="6">
    <source>
        <dbReference type="Proteomes" id="UP000193925"/>
    </source>
</evidence>
<keyword evidence="6" id="KW-1185">Reference proteome</keyword>
<dbReference type="InterPro" id="IPR013321">
    <property type="entry name" value="Arc_rbn_hlx_hlx"/>
</dbReference>
<sequence length="81" mass="9022">MAIITIRNLDESVKTSLRIRAATHGLSMEEEARQILRAALQSSEQQGGNLAQRIRARMEPLGGVDLPTMPRDPVRDPPDFQ</sequence>
<dbReference type="GO" id="GO:0006355">
    <property type="term" value="P:regulation of DNA-templated transcription"/>
    <property type="evidence" value="ECO:0007669"/>
    <property type="project" value="InterPro"/>
</dbReference>
<dbReference type="RefSeq" id="WP_035195000.1">
    <property type="nucleotide sequence ID" value="NZ_CCCS020000056.1"/>
</dbReference>
<dbReference type="EMBL" id="CCCS020000056">
    <property type="protein sequence ID" value="CDQ11758.1"/>
    <property type="molecule type" value="Genomic_DNA"/>
</dbReference>
<evidence type="ECO:0000313" key="3">
    <source>
        <dbReference type="EMBL" id="CDQ11758.1"/>
    </source>
</evidence>
<reference evidence="4 7" key="4">
    <citation type="submission" date="2020-07" db="EMBL/GenBank/DDBJ databases">
        <title>Complete genome sequence analysis of Acidithiobacillus ferrivorans XJFY6S-08 reveals extreme environmental adaptation to alpine acid mine drainage.</title>
        <authorList>
            <person name="Yan L."/>
            <person name="Ni Y."/>
        </authorList>
    </citation>
    <scope>NUCLEOTIDE SEQUENCE [LARGE SCALE GENOMIC DNA]</scope>
    <source>
        <strain evidence="4 7">XJFY6S-08</strain>
    </source>
</reference>
<evidence type="ECO:0000313" key="5">
    <source>
        <dbReference type="EMBL" id="SMH66730.1"/>
    </source>
</evidence>
<accession>A0A060UYG1</accession>
<feature type="domain" description="Antitoxin FitA-like ribbon-helix-helix" evidence="2">
    <location>
        <begin position="2"/>
        <end position="40"/>
    </location>
</feature>
<dbReference type="Gene3D" id="1.10.1220.10">
    <property type="entry name" value="Met repressor-like"/>
    <property type="match status" value="1"/>
</dbReference>
<dbReference type="SUPFAM" id="SSF47598">
    <property type="entry name" value="Ribbon-helix-helix"/>
    <property type="match status" value="1"/>
</dbReference>
<evidence type="ECO:0000256" key="1">
    <source>
        <dbReference type="SAM" id="MobiDB-lite"/>
    </source>
</evidence>
<protein>
    <submittedName>
        <fullName evidence="3 5">Plasmid stability protein</fullName>
    </submittedName>
    <submittedName>
        <fullName evidence="4">Plasmid stabilization protein</fullName>
    </submittedName>
</protein>
<evidence type="ECO:0000313" key="7">
    <source>
        <dbReference type="Proteomes" id="UP000595420"/>
    </source>
</evidence>
<evidence type="ECO:0000313" key="4">
    <source>
        <dbReference type="EMBL" id="QQD72995.1"/>
    </source>
</evidence>